<evidence type="ECO:0000313" key="1">
    <source>
        <dbReference type="EMBL" id="OXA62487.1"/>
    </source>
</evidence>
<accession>A0A226EZB0</accession>
<evidence type="ECO:0000313" key="2">
    <source>
        <dbReference type="Proteomes" id="UP000198287"/>
    </source>
</evidence>
<dbReference type="EMBL" id="LNIX01000001">
    <property type="protein sequence ID" value="OXA62487.1"/>
    <property type="molecule type" value="Genomic_DNA"/>
</dbReference>
<dbReference type="AlphaFoldDB" id="A0A226EZB0"/>
<gene>
    <name evidence="1" type="ORF">Fcan01_03782</name>
</gene>
<protein>
    <submittedName>
        <fullName evidence="1">Uncharacterized protein</fullName>
    </submittedName>
</protein>
<sequence>MISTRLVSTCSLISPAENKIFTTKVMGQRHGKTGVTSIPTNPACFPLLPDKDLILISSTAASSVSRLRQILQLATGLVFDAAQMSTTTFCLTAVSTLVSFTLDHLNSSQESCVTMTSGDTVATSSSLEESLLAAKIDKVVVSGGILALRAKLTAIQNRYERLLEPNSSLDWADRRLEVIPALVLCEEILALFEDEEYIFARHPLSATPFLVTFGGVYVAVAEFSLAILPSYRTGLVKQMLLLGKVLASYKVTCVKMRMKEVVLRKAIRVGPPDTWMDGVCDAIEVEDVVQEFYLHDPLLHRKKSQNNNDVEESSHFEEEDKVHFQSVDEVLSIYRGRLEEKYDTFFAGILQNVADFSGFRDQESE</sequence>
<comment type="caution">
    <text evidence="1">The sequence shown here is derived from an EMBL/GenBank/DDBJ whole genome shotgun (WGS) entry which is preliminary data.</text>
</comment>
<keyword evidence="2" id="KW-1185">Reference proteome</keyword>
<organism evidence="1 2">
    <name type="scientific">Folsomia candida</name>
    <name type="common">Springtail</name>
    <dbReference type="NCBI Taxonomy" id="158441"/>
    <lineage>
        <taxon>Eukaryota</taxon>
        <taxon>Metazoa</taxon>
        <taxon>Ecdysozoa</taxon>
        <taxon>Arthropoda</taxon>
        <taxon>Hexapoda</taxon>
        <taxon>Collembola</taxon>
        <taxon>Entomobryomorpha</taxon>
        <taxon>Isotomoidea</taxon>
        <taxon>Isotomidae</taxon>
        <taxon>Proisotominae</taxon>
        <taxon>Folsomia</taxon>
    </lineage>
</organism>
<proteinExistence type="predicted"/>
<dbReference type="Proteomes" id="UP000198287">
    <property type="component" value="Unassembled WGS sequence"/>
</dbReference>
<name>A0A226EZB0_FOLCA</name>
<reference evidence="1 2" key="1">
    <citation type="submission" date="2015-12" db="EMBL/GenBank/DDBJ databases">
        <title>The genome of Folsomia candida.</title>
        <authorList>
            <person name="Faddeeva A."/>
            <person name="Derks M.F."/>
            <person name="Anvar Y."/>
            <person name="Smit S."/>
            <person name="Van Straalen N."/>
            <person name="Roelofs D."/>
        </authorList>
    </citation>
    <scope>NUCLEOTIDE SEQUENCE [LARGE SCALE GENOMIC DNA]</scope>
    <source>
        <strain evidence="1 2">VU population</strain>
        <tissue evidence="1">Whole body</tissue>
    </source>
</reference>